<sequence length="490" mass="54873">MRQQKRIIFRADGNAHIGLGHLTRSLALATMLTEENTCVFITQAPASEFITSLEKAGIGIIPLPVTPDYKQEASSLANMLKPTDVVVLDGYVFDTYYQRTLRSKVNKILCLDDIHAFPFLADAIINPAGGITPNNYQAETYTHFFLGPGYALLREPFLEAATQTRDIKKIQNILLNMGGADPENQTLHLLQSVLRNQKNLNVQVVVGAAYRYYNELQKYVQQYSNISVHQNLDAEAMCALMKNCEAAILPPSSVAYEWCSISGLLFVHQIADNQKDLAAFLTQQGLALPLNQLEEVLADPDRTEIITQQINQQRRFFDGKSKTRLKRIFSDLIILDSLQLRIAETNDMQQLFRWANDPTVRQHSFNPAPIPLEIHERWFNGKLNSPDCLLLIALVDEVPAGMIRFDIKASEATISYLLDKNFRGKGLGSWLLTAGGVKLQALRPEIRYIIGHVQVSNLASVVSFRKAGFTETETIPAAEPNSLIFGKELN</sequence>
<evidence type="ECO:0000256" key="2">
    <source>
        <dbReference type="PIRSR" id="PIRSR620023-2"/>
    </source>
</evidence>
<gene>
    <name evidence="4" type="ORF">AAE02nite_23070</name>
</gene>
<dbReference type="Gene3D" id="3.40.50.2000">
    <property type="entry name" value="Glycogen Phosphorylase B"/>
    <property type="match status" value="1"/>
</dbReference>
<evidence type="ECO:0000313" key="5">
    <source>
        <dbReference type="Proteomes" id="UP000321532"/>
    </source>
</evidence>
<dbReference type="NCBIfam" id="TIGR03590">
    <property type="entry name" value="PseG"/>
    <property type="match status" value="1"/>
</dbReference>
<dbReference type="InterPro" id="IPR000182">
    <property type="entry name" value="GNAT_dom"/>
</dbReference>
<dbReference type="SUPFAM" id="SSF55729">
    <property type="entry name" value="Acyl-CoA N-acyltransferases (Nat)"/>
    <property type="match status" value="1"/>
</dbReference>
<dbReference type="Pfam" id="PF13302">
    <property type="entry name" value="Acetyltransf_3"/>
    <property type="match status" value="1"/>
</dbReference>
<organism evidence="4 5">
    <name type="scientific">Adhaeribacter aerolatus</name>
    <dbReference type="NCBI Taxonomy" id="670289"/>
    <lineage>
        <taxon>Bacteria</taxon>
        <taxon>Pseudomonadati</taxon>
        <taxon>Bacteroidota</taxon>
        <taxon>Cytophagia</taxon>
        <taxon>Cytophagales</taxon>
        <taxon>Hymenobacteraceae</taxon>
        <taxon>Adhaeribacter</taxon>
    </lineage>
</organism>
<feature type="binding site" evidence="2">
    <location>
        <position position="257"/>
    </location>
    <ligand>
        <name>substrate</name>
    </ligand>
</feature>
<dbReference type="Gene3D" id="3.40.50.11190">
    <property type="match status" value="1"/>
</dbReference>
<dbReference type="EMBL" id="BJYS01000016">
    <property type="protein sequence ID" value="GEO04643.1"/>
    <property type="molecule type" value="Genomic_DNA"/>
</dbReference>
<dbReference type="InterPro" id="IPR016181">
    <property type="entry name" value="Acyl_CoA_acyltransferase"/>
</dbReference>
<dbReference type="PROSITE" id="PS51186">
    <property type="entry name" value="GNAT"/>
    <property type="match status" value="1"/>
</dbReference>
<name>A0A512AY66_9BACT</name>
<proteinExistence type="predicted"/>
<dbReference type="OrthoDB" id="6290225at2"/>
<dbReference type="InterPro" id="IPR020023">
    <property type="entry name" value="PseG"/>
</dbReference>
<evidence type="ECO:0000256" key="1">
    <source>
        <dbReference type="PIRSR" id="PIRSR620023-1"/>
    </source>
</evidence>
<dbReference type="CDD" id="cd04301">
    <property type="entry name" value="NAT_SF"/>
    <property type="match status" value="1"/>
</dbReference>
<dbReference type="SUPFAM" id="SSF53756">
    <property type="entry name" value="UDP-Glycosyltransferase/glycogen phosphorylase"/>
    <property type="match status" value="1"/>
</dbReference>
<reference evidence="4 5" key="1">
    <citation type="submission" date="2019-07" db="EMBL/GenBank/DDBJ databases">
        <title>Whole genome shotgun sequence of Adhaeribacter aerolatus NBRC 106133.</title>
        <authorList>
            <person name="Hosoyama A."/>
            <person name="Uohara A."/>
            <person name="Ohji S."/>
            <person name="Ichikawa N."/>
        </authorList>
    </citation>
    <scope>NUCLEOTIDE SEQUENCE [LARGE SCALE GENOMIC DNA]</scope>
    <source>
        <strain evidence="4 5">NBRC 106133</strain>
    </source>
</reference>
<feature type="binding site" evidence="2">
    <location>
        <begin position="252"/>
        <end position="253"/>
    </location>
    <ligand>
        <name>substrate</name>
    </ligand>
</feature>
<evidence type="ECO:0000313" key="4">
    <source>
        <dbReference type="EMBL" id="GEO04643.1"/>
    </source>
</evidence>
<feature type="binding site" evidence="2">
    <location>
        <position position="154"/>
    </location>
    <ligand>
        <name>substrate</name>
    </ligand>
</feature>
<dbReference type="Gene3D" id="3.40.630.30">
    <property type="match status" value="1"/>
</dbReference>
<feature type="active site" description="Proton acceptor" evidence="1">
    <location>
        <position position="21"/>
    </location>
</feature>
<protein>
    <recommendedName>
        <fullName evidence="3">N-acetyltransferase domain-containing protein</fullName>
    </recommendedName>
</protein>
<dbReference type="AlphaFoldDB" id="A0A512AY66"/>
<comment type="caution">
    <text evidence="4">The sequence shown here is derived from an EMBL/GenBank/DDBJ whole genome shotgun (WGS) entry which is preliminary data.</text>
</comment>
<keyword evidence="5" id="KW-1185">Reference proteome</keyword>
<dbReference type="RefSeq" id="WP_146897907.1">
    <property type="nucleotide sequence ID" value="NZ_BJYS01000016.1"/>
</dbReference>
<evidence type="ECO:0000259" key="3">
    <source>
        <dbReference type="PROSITE" id="PS51186"/>
    </source>
</evidence>
<accession>A0A512AY66</accession>
<dbReference type="GO" id="GO:0016747">
    <property type="term" value="F:acyltransferase activity, transferring groups other than amino-acyl groups"/>
    <property type="evidence" value="ECO:0007669"/>
    <property type="project" value="InterPro"/>
</dbReference>
<feature type="domain" description="N-acetyltransferase" evidence="3">
    <location>
        <begin position="338"/>
        <end position="490"/>
    </location>
</feature>
<dbReference type="Proteomes" id="UP000321532">
    <property type="component" value="Unassembled WGS sequence"/>
</dbReference>